<comment type="catalytic activity">
    <reaction evidence="6">
        <text>psi-UMP + H2O = pseudouridine + phosphate</text>
        <dbReference type="Rhea" id="RHEA:10944"/>
        <dbReference type="ChEBI" id="CHEBI:15377"/>
        <dbReference type="ChEBI" id="CHEBI:17802"/>
        <dbReference type="ChEBI" id="CHEBI:43474"/>
        <dbReference type="ChEBI" id="CHEBI:58380"/>
        <dbReference type="EC" id="3.1.3.96"/>
    </reaction>
</comment>
<dbReference type="InterPro" id="IPR023198">
    <property type="entry name" value="PGP-like_dom2"/>
</dbReference>
<evidence type="ECO:0000256" key="5">
    <source>
        <dbReference type="ARBA" id="ARBA00022842"/>
    </source>
</evidence>
<comment type="cofactor">
    <cofactor evidence="1">
        <name>Mg(2+)</name>
        <dbReference type="ChEBI" id="CHEBI:18420"/>
    </cofactor>
</comment>
<dbReference type="Gene3D" id="3.40.50.1000">
    <property type="entry name" value="HAD superfamily/HAD-like"/>
    <property type="match status" value="1"/>
</dbReference>
<dbReference type="AlphaFoldDB" id="A0A9P0B4U4"/>
<dbReference type="FunFam" id="1.10.150.240:FF:000001">
    <property type="entry name" value="Haloacid dehalogenase-like hydrolase domain"/>
    <property type="match status" value="1"/>
</dbReference>
<dbReference type="Pfam" id="PF13419">
    <property type="entry name" value="HAD_2"/>
    <property type="match status" value="1"/>
</dbReference>
<evidence type="ECO:0000256" key="6">
    <source>
        <dbReference type="ARBA" id="ARBA00052504"/>
    </source>
</evidence>
<dbReference type="InterPro" id="IPR023214">
    <property type="entry name" value="HAD_sf"/>
</dbReference>
<gene>
    <name evidence="9" type="ORF">MELIAE_LOCUS8212</name>
</gene>
<dbReference type="GO" id="GO:1990738">
    <property type="term" value="F:pseudouridine 5'-phosphatase activity"/>
    <property type="evidence" value="ECO:0007669"/>
    <property type="project" value="UniProtKB-EC"/>
</dbReference>
<reference evidence="9" key="1">
    <citation type="submission" date="2021-12" db="EMBL/GenBank/DDBJ databases">
        <authorList>
            <person name="King R."/>
        </authorList>
    </citation>
    <scope>NUCLEOTIDE SEQUENCE</scope>
</reference>
<dbReference type="InterPro" id="IPR036412">
    <property type="entry name" value="HAD-like_sf"/>
</dbReference>
<dbReference type="InterPro" id="IPR006439">
    <property type="entry name" value="HAD-SF_hydro_IA"/>
</dbReference>
<keyword evidence="5" id="KW-0460">Magnesium</keyword>
<dbReference type="InterPro" id="IPR041492">
    <property type="entry name" value="HAD_2"/>
</dbReference>
<dbReference type="Gene3D" id="1.10.150.240">
    <property type="entry name" value="Putative phosphatase, domain 2"/>
    <property type="match status" value="1"/>
</dbReference>
<comment type="similarity">
    <text evidence="2">Belongs to the HAD-like hydrolase superfamily. CbbY/CbbZ/Gph/YieH family.</text>
</comment>
<proteinExistence type="inferred from homology"/>
<dbReference type="PANTHER" id="PTHR18901">
    <property type="entry name" value="2-DEOXYGLUCOSE-6-PHOSPHATE PHOSPHATASE 2"/>
    <property type="match status" value="1"/>
</dbReference>
<name>A0A9P0B4U4_BRAAE</name>
<evidence type="ECO:0000256" key="8">
    <source>
        <dbReference type="ARBA" id="ARBA00083904"/>
    </source>
</evidence>
<dbReference type="OrthoDB" id="40579at2759"/>
<keyword evidence="4" id="KW-0378">Hydrolase</keyword>
<evidence type="ECO:0000313" key="9">
    <source>
        <dbReference type="EMBL" id="CAH0557504.1"/>
    </source>
</evidence>
<organism evidence="9 10">
    <name type="scientific">Brassicogethes aeneus</name>
    <name type="common">Rape pollen beetle</name>
    <name type="synonym">Meligethes aeneus</name>
    <dbReference type="NCBI Taxonomy" id="1431903"/>
    <lineage>
        <taxon>Eukaryota</taxon>
        <taxon>Metazoa</taxon>
        <taxon>Ecdysozoa</taxon>
        <taxon>Arthropoda</taxon>
        <taxon>Hexapoda</taxon>
        <taxon>Insecta</taxon>
        <taxon>Pterygota</taxon>
        <taxon>Neoptera</taxon>
        <taxon>Endopterygota</taxon>
        <taxon>Coleoptera</taxon>
        <taxon>Polyphaga</taxon>
        <taxon>Cucujiformia</taxon>
        <taxon>Nitidulidae</taxon>
        <taxon>Meligethinae</taxon>
        <taxon>Brassicogethes</taxon>
    </lineage>
</organism>
<dbReference type="PANTHER" id="PTHR18901:SF38">
    <property type="entry name" value="PSEUDOURIDINE-5'-PHOSPHATASE"/>
    <property type="match status" value="1"/>
</dbReference>
<dbReference type="GO" id="GO:0046872">
    <property type="term" value="F:metal ion binding"/>
    <property type="evidence" value="ECO:0007669"/>
    <property type="project" value="UniProtKB-KW"/>
</dbReference>
<sequence length="233" mass="26172">MSRLNQMKFRKVTHVIFDMDGVLLDTEDLYSKAFQNILSQYGKNFDWPLKLEIMGRIGRDIAKYIIDKLNLPITEDEWLEMSQKELEKIMPQCEVTPGAKKLVTHLHENNIPIAVATSSGADSFKIKSERHKEFFKIFSHIICGGTDPNVKNGKPAPDIFLHCASLFPNAPNPNSCLVFEDSPNGVTAAVKAGMHCVMIPDENVPEDLRKDADVIVKSLDETDLSLFGLPPFK</sequence>
<dbReference type="SFLD" id="SFLDG01135">
    <property type="entry name" value="C1.5.6:_HAD__Beta-PGM__Phospha"/>
    <property type="match status" value="1"/>
</dbReference>
<evidence type="ECO:0000256" key="4">
    <source>
        <dbReference type="ARBA" id="ARBA00022801"/>
    </source>
</evidence>
<dbReference type="SFLD" id="SFLDS00003">
    <property type="entry name" value="Haloacid_Dehalogenase"/>
    <property type="match status" value="1"/>
</dbReference>
<dbReference type="EC" id="3.1.3.96" evidence="7"/>
<evidence type="ECO:0000256" key="3">
    <source>
        <dbReference type="ARBA" id="ARBA00022723"/>
    </source>
</evidence>
<accession>A0A9P0B4U4</accession>
<evidence type="ECO:0000256" key="2">
    <source>
        <dbReference type="ARBA" id="ARBA00006171"/>
    </source>
</evidence>
<dbReference type="NCBIfam" id="TIGR01509">
    <property type="entry name" value="HAD-SF-IA-v3"/>
    <property type="match status" value="1"/>
</dbReference>
<dbReference type="FunFam" id="3.40.50.1000:FF:000055">
    <property type="entry name" value="Haloacid dehalogenase-like hydrolase family protein"/>
    <property type="match status" value="1"/>
</dbReference>
<evidence type="ECO:0000256" key="7">
    <source>
        <dbReference type="ARBA" id="ARBA00066578"/>
    </source>
</evidence>
<dbReference type="SFLD" id="SFLDG01129">
    <property type="entry name" value="C1.5:_HAD__Beta-PGM__Phosphata"/>
    <property type="match status" value="1"/>
</dbReference>
<keyword evidence="10" id="KW-1185">Reference proteome</keyword>
<dbReference type="EMBL" id="OV121136">
    <property type="protein sequence ID" value="CAH0557504.1"/>
    <property type="molecule type" value="Genomic_DNA"/>
</dbReference>
<dbReference type="SUPFAM" id="SSF56784">
    <property type="entry name" value="HAD-like"/>
    <property type="match status" value="1"/>
</dbReference>
<protein>
    <recommendedName>
        <fullName evidence="7">pseudouridine 5'-phosphatase</fullName>
        <ecNumber evidence="7">3.1.3.96</ecNumber>
    </recommendedName>
    <alternativeName>
        <fullName evidence="8">Pseudouridine-5'-monophosphatase</fullName>
    </alternativeName>
</protein>
<evidence type="ECO:0000256" key="1">
    <source>
        <dbReference type="ARBA" id="ARBA00001946"/>
    </source>
</evidence>
<evidence type="ECO:0000313" key="10">
    <source>
        <dbReference type="Proteomes" id="UP001154078"/>
    </source>
</evidence>
<keyword evidence="3" id="KW-0479">Metal-binding</keyword>
<dbReference type="Proteomes" id="UP001154078">
    <property type="component" value="Chromosome 5"/>
</dbReference>